<dbReference type="GO" id="GO:0005739">
    <property type="term" value="C:mitochondrion"/>
    <property type="evidence" value="ECO:0007669"/>
    <property type="project" value="TreeGrafter"/>
</dbReference>
<evidence type="ECO:0000259" key="4">
    <source>
        <dbReference type="SMART" id="SM00937"/>
    </source>
</evidence>
<feature type="coiled-coil region" evidence="3">
    <location>
        <begin position="118"/>
        <end position="156"/>
    </location>
</feature>
<dbReference type="SMART" id="SM00937">
    <property type="entry name" value="PCRF"/>
    <property type="match status" value="1"/>
</dbReference>
<keyword evidence="2" id="KW-0648">Protein biosynthesis</keyword>
<dbReference type="InterPro" id="IPR000352">
    <property type="entry name" value="Pep_chain_release_fac_I"/>
</dbReference>
<evidence type="ECO:0000313" key="6">
    <source>
        <dbReference type="Proteomes" id="UP000007646"/>
    </source>
</evidence>
<dbReference type="GeneTree" id="ENSGT00940000156877"/>
<dbReference type="GO" id="GO:0070126">
    <property type="term" value="P:mitochondrial translational termination"/>
    <property type="evidence" value="ECO:0007669"/>
    <property type="project" value="TreeGrafter"/>
</dbReference>
<reference evidence="5" key="2">
    <citation type="submission" date="2025-08" db="UniProtKB">
        <authorList>
            <consortium name="Ensembl"/>
        </authorList>
    </citation>
    <scope>IDENTIFICATION</scope>
    <source>
        <strain evidence="5">Isolate ISIS603380</strain>
    </source>
</reference>
<evidence type="ECO:0000256" key="2">
    <source>
        <dbReference type="ARBA" id="ARBA00022917"/>
    </source>
</evidence>
<name>G3TT88_LOXAF</name>
<dbReference type="eggNOG" id="KOG2726">
    <property type="taxonomic scope" value="Eukaryota"/>
</dbReference>
<dbReference type="GO" id="GO:0003747">
    <property type="term" value="F:translation release factor activity"/>
    <property type="evidence" value="ECO:0007669"/>
    <property type="project" value="InterPro"/>
</dbReference>
<proteinExistence type="inferred from homology"/>
<dbReference type="Pfam" id="PF03462">
    <property type="entry name" value="PCRF"/>
    <property type="match status" value="1"/>
</dbReference>
<dbReference type="InterPro" id="IPR045853">
    <property type="entry name" value="Pep_chain_release_fac_I_sf"/>
</dbReference>
<dbReference type="InterPro" id="IPR005139">
    <property type="entry name" value="PCRF"/>
</dbReference>
<reference evidence="5 6" key="1">
    <citation type="submission" date="2009-06" db="EMBL/GenBank/DDBJ databases">
        <title>The Genome Sequence of Loxodonta africana (African elephant).</title>
        <authorList>
            <person name="Di Palma F."/>
            <person name="Heiman D."/>
            <person name="Young S."/>
            <person name="Johnson J."/>
            <person name="Lander E.S."/>
            <person name="Lindblad-Toh K."/>
        </authorList>
    </citation>
    <scope>NUCLEOTIDE SEQUENCE [LARGE SCALE GENOMIC DNA]</scope>
    <source>
        <strain evidence="5 6">Isolate ISIS603380</strain>
    </source>
</reference>
<comment type="similarity">
    <text evidence="1">Belongs to the prokaryotic/mitochondrial release factor family.</text>
</comment>
<dbReference type="HOGENOM" id="CLU_036856_0_3_1"/>
<evidence type="ECO:0000256" key="1">
    <source>
        <dbReference type="ARBA" id="ARBA00010835"/>
    </source>
</evidence>
<dbReference type="Gene3D" id="6.10.140.1950">
    <property type="match status" value="1"/>
</dbReference>
<evidence type="ECO:0000256" key="3">
    <source>
        <dbReference type="SAM" id="Coils"/>
    </source>
</evidence>
<accession>G3TT88</accession>
<protein>
    <recommendedName>
        <fullName evidence="4">Peptide chain release factor domain-containing protein</fullName>
    </recommendedName>
</protein>
<dbReference type="STRING" id="9785.ENSLAFP00000018796"/>
<organism evidence="5 6">
    <name type="scientific">Loxodonta africana</name>
    <name type="common">African elephant</name>
    <dbReference type="NCBI Taxonomy" id="9785"/>
    <lineage>
        <taxon>Eukaryota</taxon>
        <taxon>Metazoa</taxon>
        <taxon>Chordata</taxon>
        <taxon>Craniata</taxon>
        <taxon>Vertebrata</taxon>
        <taxon>Euteleostomi</taxon>
        <taxon>Mammalia</taxon>
        <taxon>Eutheria</taxon>
        <taxon>Afrotheria</taxon>
        <taxon>Proboscidea</taxon>
        <taxon>Elephantidae</taxon>
        <taxon>Loxodonta</taxon>
    </lineage>
</organism>
<dbReference type="InParanoid" id="G3TT88"/>
<dbReference type="PANTHER" id="PTHR43804:SF1">
    <property type="entry name" value="PEPTIDE CHAIN RELEASE FACTOR 1, MITOCHONDRIAL"/>
    <property type="match status" value="1"/>
</dbReference>
<dbReference type="InterPro" id="IPR050057">
    <property type="entry name" value="Prokaryotic/Mito_RF"/>
</dbReference>
<dbReference type="AlphaFoldDB" id="G3TT88"/>
<feature type="domain" description="Peptide chain release factor" evidence="4">
    <location>
        <begin position="137"/>
        <end position="241"/>
    </location>
</feature>
<dbReference type="Proteomes" id="UP000007646">
    <property type="component" value="Unassembled WGS sequence"/>
</dbReference>
<dbReference type="Pfam" id="PF00472">
    <property type="entry name" value="RF-1"/>
    <property type="match status" value="1"/>
</dbReference>
<keyword evidence="6" id="KW-1185">Reference proteome</keyword>
<dbReference type="Gene3D" id="3.30.70.1660">
    <property type="match status" value="1"/>
</dbReference>
<dbReference type="SUPFAM" id="SSF75620">
    <property type="entry name" value="Release factor"/>
    <property type="match status" value="1"/>
</dbReference>
<sequence>SDAEMLCVWLFRQTFLNGYHQRHIHLHSQQFRQIHLDTRMLIFGQNRNHILHSLLNKNRSRRHCHRDTRMLWKHKALQKYMEDLNKEYLKLDQCLQRICVNEGDQRSLNQRHAELVSLAAIYQEILEAEQAIENLNKQAENQLQELALERQTIDEKTNVLYNETFQSLVPKDKYDKNDVILEETSRRTTGGDICKESDMYQSYSCYKHWNFELLNYMPADYGELHHAVVSGENVYNHLKYEAGIYPEVGLSSRMQRVHTGTMSIIDREIDVQVDTKDLRVDIFQAKGAGRQHVNTTNSAVRLVHISTGLVVECQQTKNKEIALCVFRSKLYQQVVEKDKCQQQSARKLQVGTKAQSDRTQTYNFTQDRVTDHKIAYEVHDIKFLCGKKGLDQLIQRLLQSADKGAMAEFLDKNLKSAK</sequence>
<dbReference type="PANTHER" id="PTHR43804">
    <property type="entry name" value="LD18447P"/>
    <property type="match status" value="1"/>
</dbReference>
<dbReference type="Gene3D" id="3.30.160.20">
    <property type="match status" value="1"/>
</dbReference>
<reference evidence="5" key="3">
    <citation type="submission" date="2025-09" db="UniProtKB">
        <authorList>
            <consortium name="Ensembl"/>
        </authorList>
    </citation>
    <scope>IDENTIFICATION</scope>
    <source>
        <strain evidence="5">Isolate ISIS603380</strain>
    </source>
</reference>
<keyword evidence="3" id="KW-0175">Coiled coil</keyword>
<dbReference type="Ensembl" id="ENSLAFT00000033698.1">
    <property type="protein sequence ID" value="ENSLAFP00000018796.1"/>
    <property type="gene ID" value="ENSLAFG00000030499.1"/>
</dbReference>
<evidence type="ECO:0000313" key="5">
    <source>
        <dbReference type="Ensembl" id="ENSLAFP00000018796.1"/>
    </source>
</evidence>